<dbReference type="EMBL" id="VFIP01000023">
    <property type="protein sequence ID" value="TWR91343.1"/>
    <property type="molecule type" value="Genomic_DNA"/>
</dbReference>
<gene>
    <name evidence="3" type="ORF">FJD37_13095</name>
    <name evidence="2" type="ORF">FJD38_19350</name>
</gene>
<feature type="chain" id="PRO_5022962894" evidence="1">
    <location>
        <begin position="27"/>
        <end position="303"/>
    </location>
</feature>
<comment type="caution">
    <text evidence="3">The sequence shown here is derived from an EMBL/GenBank/DDBJ whole genome shotgun (WGS) entry which is preliminary data.</text>
</comment>
<sequence length="303" mass="33494">MGLRSRTCSATLLGFTVGLSSVAVHADNARDWQNLPTDLNMIFGYYNRIDSNTPIDTSLPIDGLSLKGDLYLLRYARSFAVDGRNSAIQIIQPYADVSASFDNARFFDGTKHNGGTGDTQVVLVHNVFGGPALSQEQFANWQPETFLTGALWVTTPTGDYDKNRVINIGANRWVFKPELAFGTPIGPTWLELNTYVSLYGDNDDYLGDNKLEQKALYAIEGHYSYTFNRALWASLDTTYSTGGETKINGVNQNNKQENTLVGATLGFMLSPQFGGLIAYSDTVAERSGSPDVNTWTLRMQYVW</sequence>
<evidence type="ECO:0000313" key="2">
    <source>
        <dbReference type="EMBL" id="TWR87099.1"/>
    </source>
</evidence>
<protein>
    <submittedName>
        <fullName evidence="3">Transporter</fullName>
    </submittedName>
</protein>
<feature type="signal peptide" evidence="1">
    <location>
        <begin position="1"/>
        <end position="26"/>
    </location>
</feature>
<reference evidence="4 5" key="1">
    <citation type="submission" date="2019-06" db="EMBL/GenBank/DDBJ databases">
        <title>Pseudomonas bimorpha sp. nov. isolated from bovine raw milk and skim milk concentrate.</title>
        <authorList>
            <person name="Hofmann K."/>
            <person name="Huptas C."/>
            <person name="Doll E."/>
            <person name="Scherer S."/>
            <person name="Wenning M."/>
        </authorList>
    </citation>
    <scope>NUCLEOTIDE SEQUENCE [LARGE SCALE GENOMIC DNA]</scope>
    <source>
        <strain evidence="2 5">DSM 108989</strain>
        <strain evidence="3 4">DSM 108990</strain>
    </source>
</reference>
<name>A0A5C5PW32_9PSED</name>
<accession>A0A5C5PW32</accession>
<dbReference type="Pfam" id="PF13557">
    <property type="entry name" value="Phenol_MetA_deg"/>
    <property type="match status" value="1"/>
</dbReference>
<dbReference type="AlphaFoldDB" id="A0A5C5PW32"/>
<proteinExistence type="predicted"/>
<keyword evidence="5" id="KW-1185">Reference proteome</keyword>
<dbReference type="Proteomes" id="UP000318428">
    <property type="component" value="Unassembled WGS sequence"/>
</dbReference>
<organism evidence="3 4">
    <name type="scientific">Pseudomonas saxonica</name>
    <dbReference type="NCBI Taxonomy" id="2600598"/>
    <lineage>
        <taxon>Bacteria</taxon>
        <taxon>Pseudomonadati</taxon>
        <taxon>Pseudomonadota</taxon>
        <taxon>Gammaproteobacteria</taxon>
        <taxon>Pseudomonadales</taxon>
        <taxon>Pseudomonadaceae</taxon>
        <taxon>Pseudomonas</taxon>
    </lineage>
</organism>
<evidence type="ECO:0000256" key="1">
    <source>
        <dbReference type="SAM" id="SignalP"/>
    </source>
</evidence>
<keyword evidence="1" id="KW-0732">Signal</keyword>
<evidence type="ECO:0000313" key="4">
    <source>
        <dbReference type="Proteomes" id="UP000317901"/>
    </source>
</evidence>
<evidence type="ECO:0000313" key="3">
    <source>
        <dbReference type="EMBL" id="TWR91343.1"/>
    </source>
</evidence>
<evidence type="ECO:0000313" key="5">
    <source>
        <dbReference type="Proteomes" id="UP000318428"/>
    </source>
</evidence>
<dbReference type="InterPro" id="IPR025737">
    <property type="entry name" value="FApF"/>
</dbReference>
<dbReference type="Proteomes" id="UP000317901">
    <property type="component" value="Unassembled WGS sequence"/>
</dbReference>
<dbReference type="OrthoDB" id="191143at2"/>
<dbReference type="RefSeq" id="WP_122783747.1">
    <property type="nucleotide sequence ID" value="NZ_VFIO01000009.1"/>
</dbReference>
<dbReference type="EMBL" id="VFIO01000009">
    <property type="protein sequence ID" value="TWR87099.1"/>
    <property type="molecule type" value="Genomic_DNA"/>
</dbReference>